<proteinExistence type="predicted"/>
<dbReference type="Proteomes" id="UP001212997">
    <property type="component" value="Unassembled WGS sequence"/>
</dbReference>
<organism evidence="3 4">
    <name type="scientific">Meripilus lineatus</name>
    <dbReference type="NCBI Taxonomy" id="2056292"/>
    <lineage>
        <taxon>Eukaryota</taxon>
        <taxon>Fungi</taxon>
        <taxon>Dikarya</taxon>
        <taxon>Basidiomycota</taxon>
        <taxon>Agaricomycotina</taxon>
        <taxon>Agaricomycetes</taxon>
        <taxon>Polyporales</taxon>
        <taxon>Meripilaceae</taxon>
        <taxon>Meripilus</taxon>
    </lineage>
</organism>
<keyword evidence="2" id="KW-0472">Membrane</keyword>
<comment type="caution">
    <text evidence="3">The sequence shown here is derived from an EMBL/GenBank/DDBJ whole genome shotgun (WGS) entry which is preliminary data.</text>
</comment>
<dbReference type="AlphaFoldDB" id="A0AAD5UYY8"/>
<keyword evidence="2" id="KW-0812">Transmembrane</keyword>
<evidence type="ECO:0000256" key="2">
    <source>
        <dbReference type="SAM" id="Phobius"/>
    </source>
</evidence>
<feature type="compositionally biased region" description="Polar residues" evidence="1">
    <location>
        <begin position="76"/>
        <end position="87"/>
    </location>
</feature>
<evidence type="ECO:0000313" key="4">
    <source>
        <dbReference type="Proteomes" id="UP001212997"/>
    </source>
</evidence>
<reference evidence="3" key="1">
    <citation type="submission" date="2022-07" db="EMBL/GenBank/DDBJ databases">
        <title>Genome Sequence of Physisporinus lineatus.</title>
        <authorList>
            <person name="Buettner E."/>
        </authorList>
    </citation>
    <scope>NUCLEOTIDE SEQUENCE</scope>
    <source>
        <strain evidence="3">VT162</strain>
    </source>
</reference>
<keyword evidence="2" id="KW-1133">Transmembrane helix</keyword>
<accession>A0AAD5UYY8</accession>
<feature type="transmembrane region" description="Helical" evidence="2">
    <location>
        <begin position="160"/>
        <end position="189"/>
    </location>
</feature>
<feature type="transmembrane region" description="Helical" evidence="2">
    <location>
        <begin position="117"/>
        <end position="139"/>
    </location>
</feature>
<evidence type="ECO:0000256" key="1">
    <source>
        <dbReference type="SAM" id="MobiDB-lite"/>
    </source>
</evidence>
<protein>
    <submittedName>
        <fullName evidence="3">Uncharacterized protein</fullName>
    </submittedName>
</protein>
<dbReference type="EMBL" id="JANAWD010000535">
    <property type="protein sequence ID" value="KAJ3478145.1"/>
    <property type="molecule type" value="Genomic_DNA"/>
</dbReference>
<evidence type="ECO:0000313" key="3">
    <source>
        <dbReference type="EMBL" id="KAJ3478145.1"/>
    </source>
</evidence>
<gene>
    <name evidence="3" type="ORF">NLI96_g9972</name>
</gene>
<sequence>MMVNDGRYPWWLYDPHIQADVVLAERVDPARIDIVLDSHSLQYPSNSKHDVFGSSLMPGIQLMTNGDIDEDRDQSQSHPKTHVQTSSHVIHVDSQSYRASSPIPEVPPSRPGEQGNVLAALSIGAPLIASVVVSCLSVMRDEIESVFGDDVRSRPLSAQITVALMWAATVTSLGSTMIAVAGLAMAAGYHDSHVGITKTIIRKIRRKQERMPRALSNIHASDGCQNRAPSPANTFATTFKKERHSLAALRASEVSARDHQY</sequence>
<keyword evidence="4" id="KW-1185">Reference proteome</keyword>
<name>A0AAD5UYY8_9APHY</name>
<feature type="region of interest" description="Disordered" evidence="1">
    <location>
        <begin position="63"/>
        <end position="87"/>
    </location>
</feature>